<dbReference type="OrthoDB" id="275301at2759"/>
<keyword evidence="4 5" id="KW-0067">ATP-binding</keyword>
<comment type="similarity">
    <text evidence="6">Belongs to the protein kinase superfamily.</text>
</comment>
<feature type="binding site" evidence="5">
    <location>
        <position position="32"/>
    </location>
    <ligand>
        <name>ATP</name>
        <dbReference type="ChEBI" id="CHEBI:30616"/>
    </ligand>
</feature>
<evidence type="ECO:0000259" key="7">
    <source>
        <dbReference type="PROSITE" id="PS50011"/>
    </source>
</evidence>
<evidence type="ECO:0000256" key="5">
    <source>
        <dbReference type="PROSITE-ProRule" id="PRU10141"/>
    </source>
</evidence>
<evidence type="ECO:0000256" key="2">
    <source>
        <dbReference type="ARBA" id="ARBA00022741"/>
    </source>
</evidence>
<dbReference type="SMART" id="SM00220">
    <property type="entry name" value="S_TKc"/>
    <property type="match status" value="1"/>
</dbReference>
<evidence type="ECO:0000256" key="4">
    <source>
        <dbReference type="ARBA" id="ARBA00022840"/>
    </source>
</evidence>
<keyword evidence="1" id="KW-0808">Transferase</keyword>
<dbReference type="GO" id="GO:0007165">
    <property type="term" value="P:signal transduction"/>
    <property type="evidence" value="ECO:0007669"/>
    <property type="project" value="TreeGrafter"/>
</dbReference>
<dbReference type="PANTHER" id="PTHR48011">
    <property type="entry name" value="CCR4-NOT TRANSCRIPTIONAL COMPLEX SUBUNIT CAF120-RELATED"/>
    <property type="match status" value="1"/>
</dbReference>
<dbReference type="InterPro" id="IPR052751">
    <property type="entry name" value="Plant_MAPKKK"/>
</dbReference>
<dbReference type="GO" id="GO:0005524">
    <property type="term" value="F:ATP binding"/>
    <property type="evidence" value="ECO:0007669"/>
    <property type="project" value="UniProtKB-UniRule"/>
</dbReference>
<dbReference type="EMBL" id="JRKL02002932">
    <property type="protein sequence ID" value="KAF3957032.1"/>
    <property type="molecule type" value="Genomic_DNA"/>
</dbReference>
<dbReference type="Proteomes" id="UP000737018">
    <property type="component" value="Unassembled WGS sequence"/>
</dbReference>
<keyword evidence="2 5" id="KW-0547">Nucleotide-binding</keyword>
<organism evidence="8 9">
    <name type="scientific">Castanea mollissima</name>
    <name type="common">Chinese chestnut</name>
    <dbReference type="NCBI Taxonomy" id="60419"/>
    <lineage>
        <taxon>Eukaryota</taxon>
        <taxon>Viridiplantae</taxon>
        <taxon>Streptophyta</taxon>
        <taxon>Embryophyta</taxon>
        <taxon>Tracheophyta</taxon>
        <taxon>Spermatophyta</taxon>
        <taxon>Magnoliopsida</taxon>
        <taxon>eudicotyledons</taxon>
        <taxon>Gunneridae</taxon>
        <taxon>Pentapetalae</taxon>
        <taxon>rosids</taxon>
        <taxon>fabids</taxon>
        <taxon>Fagales</taxon>
        <taxon>Fagaceae</taxon>
        <taxon>Castanea</taxon>
    </lineage>
</organism>
<dbReference type="PROSITE" id="PS50011">
    <property type="entry name" value="PROTEIN_KINASE_DOM"/>
    <property type="match status" value="1"/>
</dbReference>
<dbReference type="GO" id="GO:0004674">
    <property type="term" value="F:protein serine/threonine kinase activity"/>
    <property type="evidence" value="ECO:0007669"/>
    <property type="project" value="UniProtKB-KW"/>
</dbReference>
<accession>A0A8J4R487</accession>
<dbReference type="PROSITE" id="PS00107">
    <property type="entry name" value="PROTEIN_KINASE_ATP"/>
    <property type="match status" value="1"/>
</dbReference>
<dbReference type="Pfam" id="PF00069">
    <property type="entry name" value="Pkinase"/>
    <property type="match status" value="1"/>
</dbReference>
<dbReference type="InterPro" id="IPR008271">
    <property type="entry name" value="Ser/Thr_kinase_AS"/>
</dbReference>
<protein>
    <recommendedName>
        <fullName evidence="7">Protein kinase domain-containing protein</fullName>
    </recommendedName>
</protein>
<evidence type="ECO:0000313" key="8">
    <source>
        <dbReference type="EMBL" id="KAF3957032.1"/>
    </source>
</evidence>
<keyword evidence="3" id="KW-0418">Kinase</keyword>
<comment type="caution">
    <text evidence="8">The sequence shown here is derived from an EMBL/GenBank/DDBJ whole genome shotgun (WGS) entry which is preliminary data.</text>
</comment>
<dbReference type="Gene3D" id="1.10.510.10">
    <property type="entry name" value="Transferase(Phosphotransferase) domain 1"/>
    <property type="match status" value="1"/>
</dbReference>
<proteinExistence type="inferred from homology"/>
<reference evidence="8" key="1">
    <citation type="submission" date="2020-03" db="EMBL/GenBank/DDBJ databases">
        <title>Castanea mollissima Vanexum genome sequencing.</title>
        <authorList>
            <person name="Staton M."/>
        </authorList>
    </citation>
    <scope>NUCLEOTIDE SEQUENCE</scope>
    <source>
        <tissue evidence="8">Leaf</tissue>
    </source>
</reference>
<evidence type="ECO:0000313" key="9">
    <source>
        <dbReference type="Proteomes" id="UP000737018"/>
    </source>
</evidence>
<dbReference type="PANTHER" id="PTHR48011:SF76">
    <property type="entry name" value="MITOGEN-ACTIVATED PROTEIN KINASE KINASE KINASE 15"/>
    <property type="match status" value="1"/>
</dbReference>
<keyword evidence="6" id="KW-0723">Serine/threonine-protein kinase</keyword>
<sequence>MEWTRGPAIGRGSTATVSLATAIPSGELFAVKTSELSCSLFLQKEQHLLSQLCCPRIVKYIGYDISYENNKPMYNLCMEYVPGGTLKDAIQRQGGCLVEPMIRSYTEQVLQGLEYLHMNGLAHCDIKSQNILIGKDGAKIADLGCAKLVGRVAGNGGSATSAISGTPMFMSPEVARGEEQGFAADIWALGCTIIEMATGSIPWPEMTNPVSALYRIGFSDEVPEIPRWLSSKAKDFLSKCLRRDPWERWTAKKLLEHPFIAELDSLSVEVKDFTTSSPISVLEQGLWDSMEVLECPRNVPHEVILSNSPAERIKRLIGGTISSVSCEPNWTWDEDWITVRSNGIEENEKLAEKFDEFFADEITAESELALDQVTQMEEFGGLVFDEDLFEYSVDSISAISVRRDFVMEYDGVKDDIVLVNLNFESDNENFRILASKLLHLNHNSFNMIFILFLQIEFLYNPSIPLILLESQGKLAGFDLSIPM</sequence>
<evidence type="ECO:0000256" key="3">
    <source>
        <dbReference type="ARBA" id="ARBA00022777"/>
    </source>
</evidence>
<dbReference type="InterPro" id="IPR000719">
    <property type="entry name" value="Prot_kinase_dom"/>
</dbReference>
<name>A0A8J4R487_9ROSI</name>
<dbReference type="SUPFAM" id="SSF56112">
    <property type="entry name" value="Protein kinase-like (PK-like)"/>
    <property type="match status" value="1"/>
</dbReference>
<dbReference type="CDD" id="cd06606">
    <property type="entry name" value="STKc_MAPKKK"/>
    <property type="match status" value="1"/>
</dbReference>
<dbReference type="InterPro" id="IPR011009">
    <property type="entry name" value="Kinase-like_dom_sf"/>
</dbReference>
<gene>
    <name evidence="8" type="ORF">CMV_017913</name>
</gene>
<evidence type="ECO:0000256" key="1">
    <source>
        <dbReference type="ARBA" id="ARBA00022679"/>
    </source>
</evidence>
<dbReference type="AlphaFoldDB" id="A0A8J4R487"/>
<evidence type="ECO:0000256" key="6">
    <source>
        <dbReference type="RuleBase" id="RU000304"/>
    </source>
</evidence>
<dbReference type="PROSITE" id="PS00108">
    <property type="entry name" value="PROTEIN_KINASE_ST"/>
    <property type="match status" value="1"/>
</dbReference>
<dbReference type="InterPro" id="IPR017441">
    <property type="entry name" value="Protein_kinase_ATP_BS"/>
</dbReference>
<keyword evidence="9" id="KW-1185">Reference proteome</keyword>
<feature type="domain" description="Protein kinase" evidence="7">
    <location>
        <begin position="3"/>
        <end position="260"/>
    </location>
</feature>